<gene>
    <name evidence="2" type="ORF">METZ01_LOCUS216337</name>
</gene>
<evidence type="ECO:0000313" key="2">
    <source>
        <dbReference type="EMBL" id="SVB63483.1"/>
    </source>
</evidence>
<dbReference type="AlphaFoldDB" id="A0A382FMP7"/>
<organism evidence="2">
    <name type="scientific">marine metagenome</name>
    <dbReference type="NCBI Taxonomy" id="408172"/>
    <lineage>
        <taxon>unclassified sequences</taxon>
        <taxon>metagenomes</taxon>
        <taxon>ecological metagenomes</taxon>
    </lineage>
</organism>
<evidence type="ECO:0000256" key="1">
    <source>
        <dbReference type="SAM" id="MobiDB-lite"/>
    </source>
</evidence>
<dbReference type="EMBL" id="UINC01050479">
    <property type="protein sequence ID" value="SVB63483.1"/>
    <property type="molecule type" value="Genomic_DNA"/>
</dbReference>
<sequence length="188" mass="21368">MPDSDELARMMIEISAGWEWGDPRSEVLQTPEHEAKWKIIARQMKEIADKGGIVDIPSGFPDLTGHREKWPQPPSDADDVLRRESKNQTFKPPSRPLERKKSKKVPKSESGRAERTYLAATGRGGISILYMMEEGPDSLRDLVLSESGWVRTSTLVDWRFGERSDIDQITREEARRFAESVGLGQFVK</sequence>
<feature type="region of interest" description="Disordered" evidence="1">
    <location>
        <begin position="51"/>
        <end position="114"/>
    </location>
</feature>
<proteinExistence type="predicted"/>
<reference evidence="2" key="1">
    <citation type="submission" date="2018-05" db="EMBL/GenBank/DDBJ databases">
        <authorList>
            <person name="Lanie J.A."/>
            <person name="Ng W.-L."/>
            <person name="Kazmierczak K.M."/>
            <person name="Andrzejewski T.M."/>
            <person name="Davidsen T.M."/>
            <person name="Wayne K.J."/>
            <person name="Tettelin H."/>
            <person name="Glass J.I."/>
            <person name="Rusch D."/>
            <person name="Podicherti R."/>
            <person name="Tsui H.-C.T."/>
            <person name="Winkler M.E."/>
        </authorList>
    </citation>
    <scope>NUCLEOTIDE SEQUENCE</scope>
</reference>
<name>A0A382FMP7_9ZZZZ</name>
<accession>A0A382FMP7</accession>
<protein>
    <submittedName>
        <fullName evidence="2">Uncharacterized protein</fullName>
    </submittedName>
</protein>